<evidence type="ECO:0000256" key="4">
    <source>
        <dbReference type="ARBA" id="ARBA00022679"/>
    </source>
</evidence>
<dbReference type="InterPro" id="IPR025110">
    <property type="entry name" value="AMP-bd_C"/>
</dbReference>
<protein>
    <recommendedName>
        <fullName evidence="11">Type I polyketide synthase</fullName>
    </recommendedName>
</protein>
<dbReference type="Gene3D" id="2.30.38.10">
    <property type="entry name" value="Luciferase, Domain 3"/>
    <property type="match status" value="2"/>
</dbReference>
<dbReference type="InterPro" id="IPR006162">
    <property type="entry name" value="Ppantetheine_attach_site"/>
</dbReference>
<dbReference type="GO" id="GO:0044550">
    <property type="term" value="P:secondary metabolite biosynthetic process"/>
    <property type="evidence" value="ECO:0007669"/>
    <property type="project" value="TreeGrafter"/>
</dbReference>
<dbReference type="Gene3D" id="3.30.70.3290">
    <property type="match status" value="1"/>
</dbReference>
<keyword evidence="3" id="KW-0597">Phosphoprotein</keyword>
<dbReference type="SMART" id="SM00825">
    <property type="entry name" value="PKS_KS"/>
    <property type="match status" value="1"/>
</dbReference>
<dbReference type="InterPro" id="IPR036736">
    <property type="entry name" value="ACP-like_sf"/>
</dbReference>
<dbReference type="Pfam" id="PF00698">
    <property type="entry name" value="Acyl_transf_1"/>
    <property type="match status" value="1"/>
</dbReference>
<dbReference type="GO" id="GO:0006633">
    <property type="term" value="P:fatty acid biosynthetic process"/>
    <property type="evidence" value="ECO:0007669"/>
    <property type="project" value="InterPro"/>
</dbReference>
<dbReference type="Gene3D" id="1.10.1200.10">
    <property type="entry name" value="ACP-like"/>
    <property type="match status" value="2"/>
</dbReference>
<dbReference type="Gene3D" id="3.30.559.30">
    <property type="entry name" value="Nonribosomal peptide synthetase, condensation domain"/>
    <property type="match status" value="2"/>
</dbReference>
<feature type="domain" description="Carrier" evidence="7">
    <location>
        <begin position="2060"/>
        <end position="2135"/>
    </location>
</feature>
<comment type="cofactor">
    <cofactor evidence="1">
        <name>pantetheine 4'-phosphate</name>
        <dbReference type="ChEBI" id="CHEBI:47942"/>
    </cofactor>
</comment>
<dbReference type="OrthoDB" id="9778383at2"/>
<dbReference type="GO" id="GO:0043041">
    <property type="term" value="P:amino acid activation for nonribosomal peptide biosynthetic process"/>
    <property type="evidence" value="ECO:0007669"/>
    <property type="project" value="TreeGrafter"/>
</dbReference>
<dbReference type="NCBIfam" id="TIGR01733">
    <property type="entry name" value="AA-adenyl-dom"/>
    <property type="match status" value="2"/>
</dbReference>
<organism evidence="9 10">
    <name type="scientific">Chitinophaga flava</name>
    <dbReference type="NCBI Taxonomy" id="2259036"/>
    <lineage>
        <taxon>Bacteria</taxon>
        <taxon>Pseudomonadati</taxon>
        <taxon>Bacteroidota</taxon>
        <taxon>Chitinophagia</taxon>
        <taxon>Chitinophagales</taxon>
        <taxon>Chitinophagaceae</taxon>
        <taxon>Chitinophaga</taxon>
    </lineage>
</organism>
<evidence type="ECO:0000313" key="10">
    <source>
        <dbReference type="Proteomes" id="UP000253410"/>
    </source>
</evidence>
<keyword evidence="2" id="KW-0596">Phosphopantetheine</keyword>
<feature type="coiled-coil region" evidence="6">
    <location>
        <begin position="2624"/>
        <end position="2651"/>
    </location>
</feature>
<sequence length="3212" mass="361390">MENIHSFFYRLRLNAGAIWLDNGKIKLSAPEKFQDAETDNFIVQHKPEILSVLRENEIFSKEKFLGTIILRDNVTAEYPLSSGQERLWFIEEYEDGTNAYHVPAVYELGDATDVEGLKYAFRKIVARHEILRTTIEGGDRQAVQVVHKKPLAIQEFLLSVNDDLEEFLLEDINRPFDLRKEYPIRVKFYRIEAEDAGADKPYAKTILLINMHHIASDGWSAEVFERELSAYYQAYIRRDMAFNLPALEIQYKDYALWQRSCLTGETLDRQLSYWKDRLSGYQTLNLPTDYPRPEKISYSGAHQKFTLSKEVSDRLKALVRKYGVTMHSVLLSSINILLGKYTGQDDILIGSPIANRHYRQTQDLIGFFVNTVINRTQLNITQSYGELIREVHRQQMEAQQHQDLPFEKLVSEMGVEQDLTRHPLFQIIFVVQSFGSNPPAEQQVFFKSYEGTLSYEVEKFDMSIMVNDSGEEITGQISYATSLFREETIARLIQHYIYLLDALTQAPEKAYSSFSLLSPEEYRENIYSRNATGKAYPKGKTIHQLFEEQTAEHPDNIALVYLDQQLSYSALNEKSNQLARYIREQYRQRTGQELKPDALIALCMDRGPEMIVSILAVLKAGGAYVPMDPSYPQQRIDFILEDTGAALVLGLRRDNGLQLPAEKVLYTDLTEELYRHEDTTNLPANSSARDLAYIIYTSGTTGKPKGVMIEHESVMNLVFVQKEKFAINTTSGVLQYASLVFDASVWEIFSALTLGARLIIVPGNIRQDAQLLTEYMNKNGTTTALLPPVLLSVMSSSGLQGLKTLVAGGDVTALKLMQEWSQGRKLVNAYGPTENTVIASMHVYAAGDLNTNIGKPIDNAKLYILDSGLQPVPVGVIGELHIGGAGLARGYLNNSELTAVRFIADPFATEEDNAKGYTRLYKTGDLARRLADGSIEYMGRNDEQVKVRGFRIELAEIEQALLHVPGIRQSCVLVKERVTASGSDKYLAGYYVPATAPVAQDFVLDRLSEVLPDYMVPDSLMSMESFPLTINGKLDKRALPDPEFNTTDTHVPPATELENKLCQLYAEVLGLAVEQISIHQNFFRIGGSSIKGIQLKKKLNQLDEFRHIGAADLFKYNTIQKLVESIRQDAATTYKLQKNIQGESHEIAIVAVSGAFSGVDNVDELWQIISSQQEGLRFYSKDECRELQMDEALVEHPDFVPVAGKVKGVELFDPMFWELSPNEARQLDPQIRKFIEHCWFALESSGYVTERGKYNIGVFAGSGENFYLHDRVLRGEMSGQVDAWEAFVSNSKHALATQTAYLLDLTGPANSINTACSTGLVAVVEACKNLQLGVCDMAIAGGVSLGMPEQVGYLYKEGMTHSKDGHCRTFDQDSSGTTSGSGVGVVLLKRLKDAVEDRDHILGVIKGYATNNDGARKTGYTAPSVTGQTECIINAQRMAGITSDQIDYVECHGTATQLGDPIEVQALRDAFAYSRPSKNDPTRKTLLGAVKANIGHTDTAAGVAGLIKVCAMLQHNIMPGQVNFNTPNDELKLEDTSFGIIKENRPWQPVPGKQRLAGVSSFGIGGTNAHVIVGDYIPDTPATQETDPAQDEDVLYIVPVSAKSRQSLENYKQALIKTCEASPSLKINDIAYTLQEKRAHFQHRSAYCVKNITELADRLKHDTSYGQAGSADENRMVLMFPGQGVQYVNMTRDLYNNIPSFKNTIDHCISLANQHLHTDLYKVIYADGEDLLHNINDMQWAPISLFIIEYSLARYLEELSIKADAYIGHSLGEYVTATLAGVFALEDAIRLVIARGQLMLEMEPGGMLAINAREETIKEIITQHNCDIAVINSIEDIIASGEVKAVDNLQSALEQLEIPVVRISVPVAGHSRMMDDIARKYYALFRDIKLNKPAKPFISNLSGEIAKDEVATPEYWCKQLRDTVQFAKGIDRLSRMYNHKVDFVEIGPGKGLCYFVGKYRDTNSHYSIGSLHLLPSAKEANDAWLNMDSRERIIAKLWMNGIIQQPNESKLFRQAVLLRSLPVYQFNHRRYWLEKGKEQVSAYGPVDRPKAENPIEILENKYSETEYQVAQIFAELLGMEQISLHDDFFKIGGNSILAIRASHKISKLLGKEIQVTDVFKHRTIAQLLLHNPEQAQVIISRTDDSQVILSFAQERLWFIEQYEEGTNAYHIPAVYELDDATDPEGLKYALQQIVARHEVLRTTIEGRNQQGIQVVHQEPLSVEEVLLTNADDLEALLTEDINRPFDLQHDYPIRVKFYEIRTEGAEKRILLINVHHIATDGWSIEIFQKELLAYYHAYTQQDTSFSLPALEIQYKDFALWQRTWLAGEMLNKQLSYWKDKLSGYQTLVLPTDYPRPARIDYNGAREAFLLNKALSDRLRALVRQHGVTIHSTLLSSLYILFGKYTGQDDILIGSPIANRHHRQTQDLIGFFVNTLANRALLSNTQTFEELVRDVHQQQIEAQQYQDLPFEKLVSELGVEQDPSRHPLFQVAFAVQNFGNETGKQQKAFIKPYEGSVSFEVEKFDLSIFIDDSGEEIIGQISYATSLFRAETISRLIRHFVQLLETLTKAPEKEYGSICLLSPEEYRQIVYEWTATDKTYPKGKTFHQVFEEQAVESQDSIALVCEDQQLSYQELNEKSNQLARQIRTQYQQRTGEALKPDTLIALCLNRGLEMIVSILAVLKAGGAYVPLDPSYPQQRIDYILEDTGAVLILCQRKRREVQLPEEKVLYADLTEEFYLHEDTANLPAHSSSRDLAYIIYTSGTTGKPKGVMIEHESLMNLVYAQRDRFNINRESKVVQYASLVFDASAWDIFSTFAFGARLFVVTGAIRQDGQLLTEYMDKCKITNASLPPVLLNVMSSSGLPALKTLVVSGEVTALKLMQQWSEGREMVNGYGPTENTVGSSLHSYAEGDLHTNIGKALENVKFYILDPSLQPVPVGVTGELYIGGTGLARGYFHNEELTAARFIANPFATEADNAKGYTRLYKTGDLVRWMADGNIDYIGRNDEQVKIRGFRIELPEIEQALLQIPGIRQSCVLAKERQTASGSTKYLVGYYVPDKSHPDAASLTPESILDRLSKVLPEYMMPAGLVSMESFPLTINRKLDKRAFPDPGFNVMKEAHVPPATELENKLCQIYAEVLGLASEQISTQHNFFRIGGNSVLSIQLKKKLNELDGFEHISPADLFKYNTIQKLVQFYSLERAVSLAQDEMKTNS</sequence>
<dbReference type="EMBL" id="QFFJ01000002">
    <property type="protein sequence ID" value="RBL90380.1"/>
    <property type="molecule type" value="Genomic_DNA"/>
</dbReference>
<accession>A0A365XW19</accession>
<dbReference type="SMART" id="SM00827">
    <property type="entry name" value="PKS_AT"/>
    <property type="match status" value="1"/>
</dbReference>
<dbReference type="FunFam" id="2.30.38.10:FF:000001">
    <property type="entry name" value="Non-ribosomal peptide synthetase PvdI"/>
    <property type="match status" value="2"/>
</dbReference>
<dbReference type="Pfam" id="PF00550">
    <property type="entry name" value="PP-binding"/>
    <property type="match status" value="3"/>
</dbReference>
<proteinExistence type="inferred from homology"/>
<dbReference type="PROSITE" id="PS00606">
    <property type="entry name" value="KS3_1"/>
    <property type="match status" value="1"/>
</dbReference>
<gene>
    <name evidence="9" type="ORF">DF182_28370</name>
</gene>
<dbReference type="InterPro" id="IPR023213">
    <property type="entry name" value="CAT-like_dom_sf"/>
</dbReference>
<evidence type="ECO:0000259" key="7">
    <source>
        <dbReference type="PROSITE" id="PS50075"/>
    </source>
</evidence>
<dbReference type="Gene3D" id="3.30.300.30">
    <property type="match status" value="2"/>
</dbReference>
<dbReference type="InterPro" id="IPR020841">
    <property type="entry name" value="PKS_Beta-ketoAc_synthase_dom"/>
</dbReference>
<dbReference type="Pfam" id="PF22621">
    <property type="entry name" value="CurL-like_PKS_C"/>
    <property type="match status" value="1"/>
</dbReference>
<dbReference type="PROSITE" id="PS00012">
    <property type="entry name" value="PHOSPHOPANTETHEINE"/>
    <property type="match status" value="1"/>
</dbReference>
<evidence type="ECO:0000256" key="5">
    <source>
        <dbReference type="ARBA" id="ARBA00029443"/>
    </source>
</evidence>
<dbReference type="InterPro" id="IPR016039">
    <property type="entry name" value="Thiolase-like"/>
</dbReference>
<evidence type="ECO:0000256" key="6">
    <source>
        <dbReference type="SAM" id="Coils"/>
    </source>
</evidence>
<dbReference type="GO" id="GO:0005737">
    <property type="term" value="C:cytoplasm"/>
    <property type="evidence" value="ECO:0007669"/>
    <property type="project" value="TreeGrafter"/>
</dbReference>
<dbReference type="FunFam" id="3.40.50.980:FF:000001">
    <property type="entry name" value="Non-ribosomal peptide synthetase"/>
    <property type="match status" value="2"/>
</dbReference>
<dbReference type="PANTHER" id="PTHR45527:SF1">
    <property type="entry name" value="FATTY ACID SYNTHASE"/>
    <property type="match status" value="1"/>
</dbReference>
<dbReference type="GO" id="GO:0004315">
    <property type="term" value="F:3-oxoacyl-[acyl-carrier-protein] synthase activity"/>
    <property type="evidence" value="ECO:0007669"/>
    <property type="project" value="InterPro"/>
</dbReference>
<dbReference type="CDD" id="cd19531">
    <property type="entry name" value="LCL_NRPS-like"/>
    <property type="match status" value="2"/>
</dbReference>
<dbReference type="InterPro" id="IPR010071">
    <property type="entry name" value="AA_adenyl_dom"/>
</dbReference>
<dbReference type="GO" id="GO:0031177">
    <property type="term" value="F:phosphopantetheine binding"/>
    <property type="evidence" value="ECO:0007669"/>
    <property type="project" value="TreeGrafter"/>
</dbReference>
<dbReference type="InterPro" id="IPR029058">
    <property type="entry name" value="AB_hydrolase_fold"/>
</dbReference>
<keyword evidence="4" id="KW-0808">Transferase</keyword>
<keyword evidence="6" id="KW-0175">Coiled coil</keyword>
<comment type="similarity">
    <text evidence="5">In the C-terminal section; belongs to the NRP synthetase family.</text>
</comment>
<dbReference type="Pfam" id="PF02801">
    <property type="entry name" value="Ketoacyl-synt_C"/>
    <property type="match status" value="1"/>
</dbReference>
<dbReference type="PROSITE" id="PS50075">
    <property type="entry name" value="CARRIER"/>
    <property type="match status" value="3"/>
</dbReference>
<dbReference type="Pfam" id="PF00501">
    <property type="entry name" value="AMP-binding"/>
    <property type="match status" value="2"/>
</dbReference>
<dbReference type="Pfam" id="PF00668">
    <property type="entry name" value="Condensation"/>
    <property type="match status" value="2"/>
</dbReference>
<keyword evidence="10" id="KW-1185">Reference proteome</keyword>
<dbReference type="InterPro" id="IPR014030">
    <property type="entry name" value="Ketoacyl_synth_N"/>
</dbReference>
<dbReference type="InterPro" id="IPR020845">
    <property type="entry name" value="AMP-binding_CS"/>
</dbReference>
<evidence type="ECO:0000256" key="3">
    <source>
        <dbReference type="ARBA" id="ARBA00022553"/>
    </source>
</evidence>
<comment type="caution">
    <text evidence="9">The sequence shown here is derived from an EMBL/GenBank/DDBJ whole genome shotgun (WGS) entry which is preliminary data.</text>
</comment>
<dbReference type="SUPFAM" id="SSF52151">
    <property type="entry name" value="FabD/lysophospholipase-like"/>
    <property type="match status" value="1"/>
</dbReference>
<dbReference type="Gene3D" id="3.30.559.10">
    <property type="entry name" value="Chloramphenicol acetyltransferase-like domain"/>
    <property type="match status" value="2"/>
</dbReference>
<dbReference type="Pfam" id="PF13193">
    <property type="entry name" value="AMP-binding_C"/>
    <property type="match status" value="1"/>
</dbReference>
<dbReference type="Gene3D" id="3.30.70.250">
    <property type="entry name" value="Malonyl-CoA ACP transacylase, ACP-binding"/>
    <property type="match status" value="1"/>
</dbReference>
<dbReference type="Gene3D" id="3.40.366.10">
    <property type="entry name" value="Malonyl-Coenzyme A Acyl Carrier Protein, domain 2"/>
    <property type="match status" value="1"/>
</dbReference>
<dbReference type="SUPFAM" id="SSF47336">
    <property type="entry name" value="ACP-like"/>
    <property type="match status" value="3"/>
</dbReference>
<evidence type="ECO:0000256" key="1">
    <source>
        <dbReference type="ARBA" id="ARBA00001957"/>
    </source>
</evidence>
<dbReference type="Gene3D" id="3.40.47.10">
    <property type="match status" value="1"/>
</dbReference>
<feature type="domain" description="Carrier" evidence="7">
    <location>
        <begin position="3121"/>
        <end position="3199"/>
    </location>
</feature>
<dbReference type="InterPro" id="IPR018201">
    <property type="entry name" value="Ketoacyl_synth_AS"/>
</dbReference>
<dbReference type="Gene3D" id="3.40.50.1820">
    <property type="entry name" value="alpha/beta hydrolase"/>
    <property type="match status" value="1"/>
</dbReference>
<dbReference type="SUPFAM" id="SSF55048">
    <property type="entry name" value="Probable ACP-binding domain of malonyl-CoA ACP transacylase"/>
    <property type="match status" value="1"/>
</dbReference>
<dbReference type="InterPro" id="IPR009081">
    <property type="entry name" value="PP-bd_ACP"/>
</dbReference>
<reference evidence="9 10" key="1">
    <citation type="submission" date="2018-05" db="EMBL/GenBank/DDBJ databases">
        <title>Chitinophaga sp. K3CV102501T nov., isolated from isolated from a monsoon evergreen broad-leaved forest soil.</title>
        <authorList>
            <person name="Lv Y."/>
        </authorList>
    </citation>
    <scope>NUCLEOTIDE SEQUENCE [LARGE SCALE GENOMIC DNA]</scope>
    <source>
        <strain evidence="9 10">GDMCC 1.1325</strain>
    </source>
</reference>
<dbReference type="Proteomes" id="UP000253410">
    <property type="component" value="Unassembled WGS sequence"/>
</dbReference>
<dbReference type="InterPro" id="IPR001227">
    <property type="entry name" value="Ac_transferase_dom_sf"/>
</dbReference>
<evidence type="ECO:0000259" key="8">
    <source>
        <dbReference type="PROSITE" id="PS52004"/>
    </source>
</evidence>
<dbReference type="InterPro" id="IPR014043">
    <property type="entry name" value="Acyl_transferase_dom"/>
</dbReference>
<dbReference type="SUPFAM" id="SSF56801">
    <property type="entry name" value="Acetyl-CoA synthetase-like"/>
    <property type="match status" value="2"/>
</dbReference>
<dbReference type="InterPro" id="IPR016035">
    <property type="entry name" value="Acyl_Trfase/lysoPLipase"/>
</dbReference>
<evidence type="ECO:0000256" key="2">
    <source>
        <dbReference type="ARBA" id="ARBA00022450"/>
    </source>
</evidence>
<dbReference type="InterPro" id="IPR000873">
    <property type="entry name" value="AMP-dep_synth/lig_dom"/>
</dbReference>
<dbReference type="CDD" id="cd00833">
    <property type="entry name" value="PKS"/>
    <property type="match status" value="1"/>
</dbReference>
<feature type="domain" description="Carrier" evidence="7">
    <location>
        <begin position="1052"/>
        <end position="1130"/>
    </location>
</feature>
<dbReference type="RefSeq" id="WP_113619129.1">
    <property type="nucleotide sequence ID" value="NZ_QFFJ01000002.1"/>
</dbReference>
<dbReference type="NCBIfam" id="NF003417">
    <property type="entry name" value="PRK04813.1"/>
    <property type="match status" value="2"/>
</dbReference>
<dbReference type="InterPro" id="IPR014031">
    <property type="entry name" value="Ketoacyl_synth_C"/>
</dbReference>
<name>A0A365XW19_9BACT</name>
<dbReference type="SUPFAM" id="SSF52777">
    <property type="entry name" value="CoA-dependent acyltransferases"/>
    <property type="match status" value="4"/>
</dbReference>
<dbReference type="CDD" id="cd05930">
    <property type="entry name" value="A_NRPS"/>
    <property type="match status" value="2"/>
</dbReference>
<dbReference type="SUPFAM" id="SSF53901">
    <property type="entry name" value="Thiolase-like"/>
    <property type="match status" value="1"/>
</dbReference>
<dbReference type="FunFam" id="3.40.50.12780:FF:000012">
    <property type="entry name" value="Non-ribosomal peptide synthetase"/>
    <property type="match status" value="2"/>
</dbReference>
<dbReference type="PROSITE" id="PS52004">
    <property type="entry name" value="KS3_2"/>
    <property type="match status" value="1"/>
</dbReference>
<dbReference type="Gene3D" id="3.40.50.980">
    <property type="match status" value="4"/>
</dbReference>
<dbReference type="InterPro" id="IPR001242">
    <property type="entry name" value="Condensation_dom"/>
</dbReference>
<dbReference type="PANTHER" id="PTHR45527">
    <property type="entry name" value="NONRIBOSOMAL PEPTIDE SYNTHETASE"/>
    <property type="match status" value="1"/>
</dbReference>
<dbReference type="Pfam" id="PF00109">
    <property type="entry name" value="ketoacyl-synt"/>
    <property type="match status" value="1"/>
</dbReference>
<feature type="domain" description="Ketosynthase family 3 (KS3)" evidence="8">
    <location>
        <begin position="1144"/>
        <end position="1575"/>
    </location>
</feature>
<dbReference type="PROSITE" id="PS00455">
    <property type="entry name" value="AMP_BINDING"/>
    <property type="match status" value="2"/>
</dbReference>
<dbReference type="InterPro" id="IPR016036">
    <property type="entry name" value="Malonyl_transacylase_ACP-bd"/>
</dbReference>
<dbReference type="InterPro" id="IPR045851">
    <property type="entry name" value="AMP-bd_C_sf"/>
</dbReference>
<evidence type="ECO:0000313" key="9">
    <source>
        <dbReference type="EMBL" id="RBL90380.1"/>
    </source>
</evidence>
<evidence type="ECO:0008006" key="11">
    <source>
        <dbReference type="Google" id="ProtNLM"/>
    </source>
</evidence>